<dbReference type="EMBL" id="JAJVCN010000004">
    <property type="protein sequence ID" value="MCE7009931.1"/>
    <property type="molecule type" value="Genomic_DNA"/>
</dbReference>
<gene>
    <name evidence="1" type="ORF">LWC34_45070</name>
</gene>
<name>A0ABS8ZQA4_9PSEU</name>
<accession>A0ABS8ZQA4</accession>
<comment type="caution">
    <text evidence="1">The sequence shown here is derived from an EMBL/GenBank/DDBJ whole genome shotgun (WGS) entry which is preliminary data.</text>
</comment>
<reference evidence="1 2" key="1">
    <citation type="submission" date="2021-12" db="EMBL/GenBank/DDBJ databases">
        <title>Genome sequence of Kibdelosporangium philippinense ATCC 49844.</title>
        <authorList>
            <person name="Fedorov E.A."/>
            <person name="Omeragic M."/>
            <person name="Shalygina K.F."/>
            <person name="Maclea K.S."/>
        </authorList>
    </citation>
    <scope>NUCLEOTIDE SEQUENCE [LARGE SCALE GENOMIC DNA]</scope>
    <source>
        <strain evidence="1 2">ATCC 49844</strain>
    </source>
</reference>
<evidence type="ECO:0008006" key="3">
    <source>
        <dbReference type="Google" id="ProtNLM"/>
    </source>
</evidence>
<organism evidence="1 2">
    <name type="scientific">Kibdelosporangium philippinense</name>
    <dbReference type="NCBI Taxonomy" id="211113"/>
    <lineage>
        <taxon>Bacteria</taxon>
        <taxon>Bacillati</taxon>
        <taxon>Actinomycetota</taxon>
        <taxon>Actinomycetes</taxon>
        <taxon>Pseudonocardiales</taxon>
        <taxon>Pseudonocardiaceae</taxon>
        <taxon>Kibdelosporangium</taxon>
    </lineage>
</organism>
<protein>
    <recommendedName>
        <fullName evidence="3">Transposase</fullName>
    </recommendedName>
</protein>
<proteinExistence type="predicted"/>
<sequence length="46" mass="5367">MTAAPEHTPGPRDRIIRDIAKYGVRLLKRWRIQHDSSRTITRNEPG</sequence>
<evidence type="ECO:0000313" key="2">
    <source>
        <dbReference type="Proteomes" id="UP001521150"/>
    </source>
</evidence>
<dbReference type="Proteomes" id="UP001521150">
    <property type="component" value="Unassembled WGS sequence"/>
</dbReference>
<keyword evidence="2" id="KW-1185">Reference proteome</keyword>
<evidence type="ECO:0000313" key="1">
    <source>
        <dbReference type="EMBL" id="MCE7009931.1"/>
    </source>
</evidence>